<dbReference type="AlphaFoldDB" id="A0A8G1EDR3"/>
<organism evidence="2 3">
    <name type="scientific">Neotabrizicola shimadae</name>
    <dbReference type="NCBI Taxonomy" id="2807096"/>
    <lineage>
        <taxon>Bacteria</taxon>
        <taxon>Pseudomonadati</taxon>
        <taxon>Pseudomonadota</taxon>
        <taxon>Alphaproteobacteria</taxon>
        <taxon>Rhodobacterales</taxon>
        <taxon>Paracoccaceae</taxon>
        <taxon>Neotabrizicola</taxon>
    </lineage>
</organism>
<evidence type="ECO:0000313" key="2">
    <source>
        <dbReference type="EMBL" id="QYZ71935.1"/>
    </source>
</evidence>
<reference evidence="2" key="1">
    <citation type="submission" date="2021-02" db="EMBL/GenBank/DDBJ databases">
        <title>Rhodobacter shimadae sp. nov., an aerobic anoxygenic phototrophic bacterium isolated from a hot spring.</title>
        <authorList>
            <person name="Muramatsu S."/>
            <person name="Haruta S."/>
            <person name="Hirose S."/>
            <person name="Hanada S."/>
        </authorList>
    </citation>
    <scope>NUCLEOTIDE SEQUENCE</scope>
    <source>
        <strain evidence="2">N10</strain>
    </source>
</reference>
<sequence length="268" mass="28948">MPDETVWPKPRLSYSSAGTPAGGDSEQSLATQLSNPVADLISVPFQLNWNQGIGDGNGTQTYMNIQPVIPISISEDWNLISRTILPLVSFSDLTPDFGTVNGLGNTTQSFFFSPKAPTKGGLIWGVGPVFNVPTATNGIAPNQWGAGITGVVLTQKHGWTLGMLANQIWSVNKEEQFGESSNMFLQPFISYSTKKATSITLNTESTYNWVDETWSVPINFTVGQIIKLGGKPVQITGGVRYWAESPDEAAEGWGARLVVTYLFPKGKG</sequence>
<proteinExistence type="predicted"/>
<name>A0A8G1EDR3_9RHOB</name>
<evidence type="ECO:0000256" key="1">
    <source>
        <dbReference type="SAM" id="MobiDB-lite"/>
    </source>
</evidence>
<accession>A0A8G1EDR3</accession>
<evidence type="ECO:0000313" key="3">
    <source>
        <dbReference type="Proteomes" id="UP000826300"/>
    </source>
</evidence>
<dbReference type="Proteomes" id="UP000826300">
    <property type="component" value="Chromosome"/>
</dbReference>
<protein>
    <submittedName>
        <fullName evidence="2">Transporter</fullName>
    </submittedName>
</protein>
<dbReference type="KEGG" id="nsm:JO391_10430"/>
<keyword evidence="3" id="KW-1185">Reference proteome</keyword>
<feature type="region of interest" description="Disordered" evidence="1">
    <location>
        <begin position="1"/>
        <end position="28"/>
    </location>
</feature>
<dbReference type="EMBL" id="CP069370">
    <property type="protein sequence ID" value="QYZ71935.1"/>
    <property type="molecule type" value="Genomic_DNA"/>
</dbReference>
<gene>
    <name evidence="2" type="ORF">JO391_10430</name>
</gene>